<feature type="compositionally biased region" description="Polar residues" evidence="5">
    <location>
        <begin position="29"/>
        <end position="44"/>
    </location>
</feature>
<dbReference type="GO" id="GO:0016846">
    <property type="term" value="F:carbon-sulfur lyase activity"/>
    <property type="evidence" value="ECO:0007669"/>
    <property type="project" value="InterPro"/>
</dbReference>
<evidence type="ECO:0000256" key="1">
    <source>
        <dbReference type="ARBA" id="ARBA00005495"/>
    </source>
</evidence>
<dbReference type="Pfam" id="PF04828">
    <property type="entry name" value="GFA"/>
    <property type="match status" value="1"/>
</dbReference>
<organism evidence="7 8">
    <name type="scientific">Colletotrichum tanaceti</name>
    <dbReference type="NCBI Taxonomy" id="1306861"/>
    <lineage>
        <taxon>Eukaryota</taxon>
        <taxon>Fungi</taxon>
        <taxon>Dikarya</taxon>
        <taxon>Ascomycota</taxon>
        <taxon>Pezizomycotina</taxon>
        <taxon>Sordariomycetes</taxon>
        <taxon>Hypocreomycetidae</taxon>
        <taxon>Glomerellales</taxon>
        <taxon>Glomerellaceae</taxon>
        <taxon>Colletotrichum</taxon>
        <taxon>Colletotrichum destructivum species complex</taxon>
    </lineage>
</organism>
<name>A0A4U6X7H7_9PEZI</name>
<protein>
    <recommendedName>
        <fullName evidence="6">CENP-V/GFA domain-containing protein</fullName>
    </recommendedName>
</protein>
<dbReference type="PANTHER" id="PTHR33337">
    <property type="entry name" value="GFA DOMAIN-CONTAINING PROTEIN"/>
    <property type="match status" value="1"/>
</dbReference>
<gene>
    <name evidence="7" type="ORF">CTA1_2450</name>
</gene>
<evidence type="ECO:0000256" key="2">
    <source>
        <dbReference type="ARBA" id="ARBA00022723"/>
    </source>
</evidence>
<comment type="similarity">
    <text evidence="1">Belongs to the Gfa family.</text>
</comment>
<feature type="region of interest" description="Disordered" evidence="5">
    <location>
        <begin position="29"/>
        <end position="54"/>
    </location>
</feature>
<evidence type="ECO:0000259" key="6">
    <source>
        <dbReference type="PROSITE" id="PS51891"/>
    </source>
</evidence>
<keyword evidence="4" id="KW-0456">Lyase</keyword>
<comment type="caution">
    <text evidence="7">The sequence shown here is derived from an EMBL/GenBank/DDBJ whole genome shotgun (WGS) entry which is preliminary data.</text>
</comment>
<dbReference type="OrthoDB" id="5290969at2759"/>
<dbReference type="AlphaFoldDB" id="A0A4U6X7H7"/>
<dbReference type="Proteomes" id="UP000310108">
    <property type="component" value="Unassembled WGS sequence"/>
</dbReference>
<proteinExistence type="inferred from homology"/>
<keyword evidence="2" id="KW-0479">Metal-binding</keyword>
<evidence type="ECO:0000256" key="4">
    <source>
        <dbReference type="ARBA" id="ARBA00023239"/>
    </source>
</evidence>
<dbReference type="EMBL" id="PJEX01000344">
    <property type="protein sequence ID" value="TKW50993.1"/>
    <property type="molecule type" value="Genomic_DNA"/>
</dbReference>
<dbReference type="PANTHER" id="PTHR33337:SF3">
    <property type="entry name" value="CENP-V_GFA DOMAIN-CONTAINING PROTEIN"/>
    <property type="match status" value="1"/>
</dbReference>
<keyword evidence="3" id="KW-0862">Zinc</keyword>
<evidence type="ECO:0000256" key="3">
    <source>
        <dbReference type="ARBA" id="ARBA00022833"/>
    </source>
</evidence>
<feature type="domain" description="CENP-V/GFA" evidence="6">
    <location>
        <begin position="60"/>
        <end position="179"/>
    </location>
</feature>
<dbReference type="SUPFAM" id="SSF51316">
    <property type="entry name" value="Mss4-like"/>
    <property type="match status" value="1"/>
</dbReference>
<evidence type="ECO:0000256" key="5">
    <source>
        <dbReference type="SAM" id="MobiDB-lite"/>
    </source>
</evidence>
<dbReference type="GO" id="GO:0046872">
    <property type="term" value="F:metal ion binding"/>
    <property type="evidence" value="ECO:0007669"/>
    <property type="project" value="UniProtKB-KW"/>
</dbReference>
<dbReference type="Gene3D" id="3.90.1590.10">
    <property type="entry name" value="glutathione-dependent formaldehyde- activating enzyme (gfa)"/>
    <property type="match status" value="1"/>
</dbReference>
<evidence type="ECO:0000313" key="8">
    <source>
        <dbReference type="Proteomes" id="UP000310108"/>
    </source>
</evidence>
<reference evidence="7 8" key="1">
    <citation type="journal article" date="2019" name="PLoS ONE">
        <title>Comparative genome analysis indicates high evolutionary potential of pathogenicity genes in Colletotrichum tanaceti.</title>
        <authorList>
            <person name="Lelwala R.V."/>
            <person name="Korhonen P.K."/>
            <person name="Young N.D."/>
            <person name="Scott J.B."/>
            <person name="Ades P.A."/>
            <person name="Gasser R.B."/>
            <person name="Taylor P.W.J."/>
        </authorList>
    </citation>
    <scope>NUCLEOTIDE SEQUENCE [LARGE SCALE GENOMIC DNA]</scope>
    <source>
        <strain evidence="7">BRIP57314</strain>
    </source>
</reference>
<accession>A0A4U6X7H7</accession>
<dbReference type="InterPro" id="IPR011057">
    <property type="entry name" value="Mss4-like_sf"/>
</dbReference>
<evidence type="ECO:0000313" key="7">
    <source>
        <dbReference type="EMBL" id="TKW50993.1"/>
    </source>
</evidence>
<keyword evidence="8" id="KW-1185">Reference proteome</keyword>
<dbReference type="PROSITE" id="PS51891">
    <property type="entry name" value="CENP_V_GFA"/>
    <property type="match status" value="1"/>
</dbReference>
<sequence>MVDGPISQKHHLTTDSHYISHHSATSSRPFVTSHHYSTTSNLTAHSPGSHSGPPLPLNNMDVECQCGAVAFKTPTPEPLDIYCCHCSQCRRQSASAFGTSAIFPADGLFPLSDDLGSRLQSWTRPTKGGGHMDCYFCRLCGCRIFHRAHDQHGTPSRTVSIKGGLIAGLRMDRGKHIWTSSAVVRVPEEAERWAESPPGTPDADDNQ</sequence>
<dbReference type="InterPro" id="IPR006913">
    <property type="entry name" value="CENP-V/GFA"/>
</dbReference>